<reference evidence="2" key="1">
    <citation type="journal article" date="2020" name="Stud. Mycol.">
        <title>101 Dothideomycetes genomes: a test case for predicting lifestyles and emergence of pathogens.</title>
        <authorList>
            <person name="Haridas S."/>
            <person name="Albert R."/>
            <person name="Binder M."/>
            <person name="Bloem J."/>
            <person name="Labutti K."/>
            <person name="Salamov A."/>
            <person name="Andreopoulos B."/>
            <person name="Baker S."/>
            <person name="Barry K."/>
            <person name="Bills G."/>
            <person name="Bluhm B."/>
            <person name="Cannon C."/>
            <person name="Castanera R."/>
            <person name="Culley D."/>
            <person name="Daum C."/>
            <person name="Ezra D."/>
            <person name="Gonzalez J."/>
            <person name="Henrissat B."/>
            <person name="Kuo A."/>
            <person name="Liang C."/>
            <person name="Lipzen A."/>
            <person name="Lutzoni F."/>
            <person name="Magnuson J."/>
            <person name="Mondo S."/>
            <person name="Nolan M."/>
            <person name="Ohm R."/>
            <person name="Pangilinan J."/>
            <person name="Park H.-J."/>
            <person name="Ramirez L."/>
            <person name="Alfaro M."/>
            <person name="Sun H."/>
            <person name="Tritt A."/>
            <person name="Yoshinaga Y."/>
            <person name="Zwiers L.-H."/>
            <person name="Turgeon B."/>
            <person name="Goodwin S."/>
            <person name="Spatafora J."/>
            <person name="Crous P."/>
            <person name="Grigoriev I."/>
        </authorList>
    </citation>
    <scope>NUCLEOTIDE SEQUENCE</scope>
    <source>
        <strain evidence="2">CBS 207.26</strain>
    </source>
</reference>
<proteinExistence type="predicted"/>
<evidence type="ECO:0000313" key="2">
    <source>
        <dbReference type="EMBL" id="KAF2192496.1"/>
    </source>
</evidence>
<dbReference type="Proteomes" id="UP000800200">
    <property type="component" value="Unassembled WGS sequence"/>
</dbReference>
<protein>
    <submittedName>
        <fullName evidence="2">Uncharacterized protein</fullName>
    </submittedName>
</protein>
<evidence type="ECO:0000313" key="3">
    <source>
        <dbReference type="Proteomes" id="UP000800200"/>
    </source>
</evidence>
<dbReference type="EMBL" id="ML994615">
    <property type="protein sequence ID" value="KAF2192496.1"/>
    <property type="molecule type" value="Genomic_DNA"/>
</dbReference>
<accession>A0A6A6ERF8</accession>
<dbReference type="AlphaFoldDB" id="A0A6A6ERF8"/>
<organism evidence="2 3">
    <name type="scientific">Zopfia rhizophila CBS 207.26</name>
    <dbReference type="NCBI Taxonomy" id="1314779"/>
    <lineage>
        <taxon>Eukaryota</taxon>
        <taxon>Fungi</taxon>
        <taxon>Dikarya</taxon>
        <taxon>Ascomycota</taxon>
        <taxon>Pezizomycotina</taxon>
        <taxon>Dothideomycetes</taxon>
        <taxon>Dothideomycetes incertae sedis</taxon>
        <taxon>Zopfiaceae</taxon>
        <taxon>Zopfia</taxon>
    </lineage>
</organism>
<gene>
    <name evidence="2" type="ORF">K469DRAFT_800483</name>
</gene>
<name>A0A6A6ERF8_9PEZI</name>
<feature type="compositionally biased region" description="Basic and acidic residues" evidence="1">
    <location>
        <begin position="341"/>
        <end position="365"/>
    </location>
</feature>
<feature type="region of interest" description="Disordered" evidence="1">
    <location>
        <begin position="341"/>
        <end position="366"/>
    </location>
</feature>
<feature type="region of interest" description="Disordered" evidence="1">
    <location>
        <begin position="139"/>
        <end position="192"/>
    </location>
</feature>
<sequence>MAPWPGSITLCPVKHLPTRRTPAAATAKGRLPIGTPGQGGVNTSHSHIQIVPREDDDFVDETSFGEDVPTFRSPSLQFLPSSDVTSRRRFRDTPNDTSKGKTFADMARRFNNRDLAEGEEHPTSGPVSLVGLIKLQPHRKRGNKTWRPLQLSDFGEDDNHNDDVESDHDEPVAQTHSVSLASRPSHFDLPPLQTEFNISPVSRRQALPSNPQSISDAPSASAMFMRATSEDISPTNTRGGIVDDVTRMFGKLPDPIRLQECVGTEDGEIIFIGHPNRDVSAHQWSTKSFQWVNIGQYSHNRRRVEGSLASDRLRGQAASESLPLNSLEYFKAIAEQRQRMVKESRSEQVEERPSPSLVHHLEESQRPNLTDAEHFASLSSASGSTGERFPTLARLGSSRAAAPGLSQAPTSALRPVTKDYLEDPFVTPAKPLRPALPEALNAQNRTSNDTLRGGIGATGSMDFEFEFPTKSAACENDSSQLAADPGARRQLFIQREQERIRRDLWPQERQAEAHLREIDVGEDAMSRVDALARRPTFTRSGVQAPLSPEDAQNRQRLKNRLAELGDQARRLELPVDGRVAIPDVSDLSMPVRALFPPGLTVANPSRAFSALNANATPYSHLPTNTQASADTDSEVTTVNAAAAANLRFSDPDGIRQLHVPEIATGLGHHGPTPQNFKGPFFVDTMPTTHDPTISLASQVPEIEKLQNWFQDGQNPVREEEYYKSFMSTANDNAKTRGMRSFGAVGDASPSANDLSRFENTRAFLKLCESLQEYYLESTNQQTGGAPKFETGFKPAPSHLCDLGPGGNNSFFEPVSPRPSRSESYKFQPYGGPSWGGFGLNMAAAVPNRTAHQ</sequence>
<feature type="region of interest" description="Disordered" evidence="1">
    <location>
        <begin position="82"/>
        <end position="101"/>
    </location>
</feature>
<keyword evidence="3" id="KW-1185">Reference proteome</keyword>
<feature type="region of interest" description="Disordered" evidence="1">
    <location>
        <begin position="24"/>
        <end position="44"/>
    </location>
</feature>
<dbReference type="OrthoDB" id="10251048at2759"/>
<evidence type="ECO:0000256" key="1">
    <source>
        <dbReference type="SAM" id="MobiDB-lite"/>
    </source>
</evidence>